<evidence type="ECO:0000313" key="4">
    <source>
        <dbReference type="EMBL" id="KAK6350561.1"/>
    </source>
</evidence>
<feature type="region of interest" description="Disordered" evidence="2">
    <location>
        <begin position="115"/>
        <end position="137"/>
    </location>
</feature>
<evidence type="ECO:0000256" key="2">
    <source>
        <dbReference type="SAM" id="MobiDB-lite"/>
    </source>
</evidence>
<feature type="region of interest" description="Disordered" evidence="2">
    <location>
        <begin position="75"/>
        <end position="100"/>
    </location>
</feature>
<name>A0AAN8RF28_9PEZI</name>
<dbReference type="EMBL" id="JAVHNR010000002">
    <property type="protein sequence ID" value="KAK6350561.1"/>
    <property type="molecule type" value="Genomic_DNA"/>
</dbReference>
<feature type="signal peptide" evidence="3">
    <location>
        <begin position="1"/>
        <end position="22"/>
    </location>
</feature>
<feature type="compositionally biased region" description="Basic and acidic residues" evidence="2">
    <location>
        <begin position="87"/>
        <end position="98"/>
    </location>
</feature>
<organism evidence="4 5">
    <name type="scientific">Orbilia javanica</name>
    <dbReference type="NCBI Taxonomy" id="47235"/>
    <lineage>
        <taxon>Eukaryota</taxon>
        <taxon>Fungi</taxon>
        <taxon>Dikarya</taxon>
        <taxon>Ascomycota</taxon>
        <taxon>Pezizomycotina</taxon>
        <taxon>Orbiliomycetes</taxon>
        <taxon>Orbiliales</taxon>
        <taxon>Orbiliaceae</taxon>
        <taxon>Orbilia</taxon>
    </lineage>
</organism>
<reference evidence="4 5" key="1">
    <citation type="submission" date="2019-10" db="EMBL/GenBank/DDBJ databases">
        <authorList>
            <person name="Palmer J.M."/>
        </authorList>
    </citation>
    <scope>NUCLEOTIDE SEQUENCE [LARGE SCALE GENOMIC DNA]</scope>
    <source>
        <strain evidence="4 5">TWF718</strain>
    </source>
</reference>
<keyword evidence="1" id="KW-0175">Coiled coil</keyword>
<evidence type="ECO:0000313" key="5">
    <source>
        <dbReference type="Proteomes" id="UP001313282"/>
    </source>
</evidence>
<gene>
    <name evidence="4" type="ORF">TWF718_003751</name>
</gene>
<evidence type="ECO:0000256" key="3">
    <source>
        <dbReference type="SAM" id="SignalP"/>
    </source>
</evidence>
<feature type="chain" id="PRO_5042889523" evidence="3">
    <location>
        <begin position="23"/>
        <end position="459"/>
    </location>
</feature>
<dbReference type="Proteomes" id="UP001313282">
    <property type="component" value="Unassembled WGS sequence"/>
</dbReference>
<evidence type="ECO:0000256" key="1">
    <source>
        <dbReference type="SAM" id="Coils"/>
    </source>
</evidence>
<keyword evidence="5" id="KW-1185">Reference proteome</keyword>
<sequence>MRPSSIKRAVPSLLLLLLAVNALPSGDRQDDGEPQGNKNSPKALEEVAPQPVQGRDIGTSMPKAFQDFDVNKRDMFGEPEDYASPHTELKSRSPDVNKKPLNQRGVAVNNIEKRVPEPNVSGGGIDKTKRTSESQEMKAKLRARAEAEREKEEYDSTKRKWEERMAHNNKAQHRNVKRLFQHGSPFQEYRNTVPASAYAADDGSFGHALSGVRRSLAGGSERAKKRHLGGSTEEELNRRDVILARLQELGYKPEDVEKLDPADIVDKLEKRGEAHEVGVSTWNRSPLAKRDISHHIACPGAGLMSSYGNILFSSSIYFVLISVFRAACFGCDCKAAANGFYMGNRPEGGCTPRLVENCQMAGCRCLDTWSTSDPMLINKPSWEKGSGDRPDTFSDVTYNPQTKTTYSDKYAAAAHVNEVTLDGFKKAKRHIQTPNLSHVGELFAANKRSIVSPMGEANE</sequence>
<feature type="coiled-coil region" evidence="1">
    <location>
        <begin position="137"/>
        <end position="164"/>
    </location>
</feature>
<protein>
    <submittedName>
        <fullName evidence="4">Uncharacterized protein</fullName>
    </submittedName>
</protein>
<feature type="compositionally biased region" description="Basic and acidic residues" evidence="2">
    <location>
        <begin position="126"/>
        <end position="137"/>
    </location>
</feature>
<feature type="region of interest" description="Disordered" evidence="2">
    <location>
        <begin position="24"/>
        <end position="61"/>
    </location>
</feature>
<dbReference type="AlphaFoldDB" id="A0AAN8RF28"/>
<comment type="caution">
    <text evidence="4">The sequence shown here is derived from an EMBL/GenBank/DDBJ whole genome shotgun (WGS) entry which is preliminary data.</text>
</comment>
<proteinExistence type="predicted"/>
<keyword evidence="3" id="KW-0732">Signal</keyword>
<accession>A0AAN8RF28</accession>